<name>A0ABQ6IP22_9MICO</name>
<dbReference type="PROSITE" id="PS51462">
    <property type="entry name" value="NUDIX"/>
    <property type="match status" value="1"/>
</dbReference>
<sequence length="175" mass="18633">MPIPEHVAWLRDHVGPAPLWLTGMTAVVLKHDPDAVADPDGPAAPPSVLVVRRSDNGAYTPVSGIVDPGEHPADTAVREAEEETCVRIEVERLIDVRVVGPITYPNGDVSTYLDHAFVCRWVSGEPRVGDDESTEAGWWPADALPPLSDAHAALVQAAVTGEVGPYLGPPEAREA</sequence>
<dbReference type="InterPro" id="IPR000086">
    <property type="entry name" value="NUDIX_hydrolase_dom"/>
</dbReference>
<accession>A0ABQ6IP22</accession>
<comment type="cofactor">
    <cofactor evidence="1">
        <name>Mg(2+)</name>
        <dbReference type="ChEBI" id="CHEBI:18420"/>
    </cofactor>
</comment>
<evidence type="ECO:0000256" key="1">
    <source>
        <dbReference type="ARBA" id="ARBA00001946"/>
    </source>
</evidence>
<gene>
    <name evidence="4" type="ORF">GCM10025883_05190</name>
</gene>
<evidence type="ECO:0000313" key="5">
    <source>
        <dbReference type="Proteomes" id="UP001157126"/>
    </source>
</evidence>
<keyword evidence="5" id="KW-1185">Reference proteome</keyword>
<evidence type="ECO:0000259" key="3">
    <source>
        <dbReference type="PROSITE" id="PS51462"/>
    </source>
</evidence>
<dbReference type="Proteomes" id="UP001157126">
    <property type="component" value="Unassembled WGS sequence"/>
</dbReference>
<dbReference type="Pfam" id="PF00293">
    <property type="entry name" value="NUDIX"/>
    <property type="match status" value="1"/>
</dbReference>
<proteinExistence type="predicted"/>
<dbReference type="CDD" id="cd18879">
    <property type="entry name" value="NUDIX_Hydrolase"/>
    <property type="match status" value="1"/>
</dbReference>
<reference evidence="5" key="1">
    <citation type="journal article" date="2019" name="Int. J. Syst. Evol. Microbiol.">
        <title>The Global Catalogue of Microorganisms (GCM) 10K type strain sequencing project: providing services to taxonomists for standard genome sequencing and annotation.</title>
        <authorList>
            <consortium name="The Broad Institute Genomics Platform"/>
            <consortium name="The Broad Institute Genome Sequencing Center for Infectious Disease"/>
            <person name="Wu L."/>
            <person name="Ma J."/>
        </authorList>
    </citation>
    <scope>NUCLEOTIDE SEQUENCE [LARGE SCALE GENOMIC DNA]</scope>
    <source>
        <strain evidence="5">NBRC 113072</strain>
    </source>
</reference>
<dbReference type="SUPFAM" id="SSF55811">
    <property type="entry name" value="Nudix"/>
    <property type="match status" value="1"/>
</dbReference>
<feature type="domain" description="Nudix hydrolase" evidence="3">
    <location>
        <begin position="29"/>
        <end position="161"/>
    </location>
</feature>
<evidence type="ECO:0000256" key="2">
    <source>
        <dbReference type="ARBA" id="ARBA00022801"/>
    </source>
</evidence>
<dbReference type="PANTHER" id="PTHR43046:SF16">
    <property type="entry name" value="ADP-RIBOSE PYROPHOSPHATASE YJHB-RELATED"/>
    <property type="match status" value="1"/>
</dbReference>
<organism evidence="4 5">
    <name type="scientific">Mobilicoccus caccae</name>
    <dbReference type="NCBI Taxonomy" id="1859295"/>
    <lineage>
        <taxon>Bacteria</taxon>
        <taxon>Bacillati</taxon>
        <taxon>Actinomycetota</taxon>
        <taxon>Actinomycetes</taxon>
        <taxon>Micrococcales</taxon>
        <taxon>Dermatophilaceae</taxon>
        <taxon>Mobilicoccus</taxon>
    </lineage>
</organism>
<dbReference type="PANTHER" id="PTHR43046">
    <property type="entry name" value="GDP-MANNOSE MANNOSYL HYDROLASE"/>
    <property type="match status" value="1"/>
</dbReference>
<comment type="caution">
    <text evidence="4">The sequence shown here is derived from an EMBL/GenBank/DDBJ whole genome shotgun (WGS) entry which is preliminary data.</text>
</comment>
<dbReference type="RefSeq" id="WP_284302543.1">
    <property type="nucleotide sequence ID" value="NZ_BSUO01000001.1"/>
</dbReference>
<protein>
    <submittedName>
        <fullName evidence="4">MutT/NUDIX-family protein</fullName>
    </submittedName>
</protein>
<dbReference type="EMBL" id="BSUO01000001">
    <property type="protein sequence ID" value="GMA38474.1"/>
    <property type="molecule type" value="Genomic_DNA"/>
</dbReference>
<dbReference type="Gene3D" id="3.90.79.10">
    <property type="entry name" value="Nucleoside Triphosphate Pyrophosphohydrolase"/>
    <property type="match status" value="1"/>
</dbReference>
<keyword evidence="2" id="KW-0378">Hydrolase</keyword>
<dbReference type="InterPro" id="IPR015797">
    <property type="entry name" value="NUDIX_hydrolase-like_dom_sf"/>
</dbReference>
<evidence type="ECO:0000313" key="4">
    <source>
        <dbReference type="EMBL" id="GMA38474.1"/>
    </source>
</evidence>